<dbReference type="Pfam" id="PF13561">
    <property type="entry name" value="adh_short_C2"/>
    <property type="match status" value="1"/>
</dbReference>
<dbReference type="PRINTS" id="PR00081">
    <property type="entry name" value="GDHRDH"/>
</dbReference>
<accession>A0A418MWE3</accession>
<dbReference type="EMBL" id="QXEC01000007">
    <property type="protein sequence ID" value="RIV39205.1"/>
    <property type="molecule type" value="Genomic_DNA"/>
</dbReference>
<dbReference type="SUPFAM" id="SSF51735">
    <property type="entry name" value="NAD(P)-binding Rossmann-fold domains"/>
    <property type="match status" value="1"/>
</dbReference>
<keyword evidence="4" id="KW-1185">Reference proteome</keyword>
<dbReference type="Proteomes" id="UP000283832">
    <property type="component" value="Unassembled WGS sequence"/>
</dbReference>
<evidence type="ECO:0000313" key="4">
    <source>
        <dbReference type="Proteomes" id="UP000283832"/>
    </source>
</evidence>
<evidence type="ECO:0000256" key="1">
    <source>
        <dbReference type="ARBA" id="ARBA00006484"/>
    </source>
</evidence>
<dbReference type="InterPro" id="IPR036291">
    <property type="entry name" value="NAD(P)-bd_dom_sf"/>
</dbReference>
<dbReference type="OrthoDB" id="3676637at2"/>
<dbReference type="PANTHER" id="PTHR43008:SF4">
    <property type="entry name" value="CHAIN DEHYDROGENASE, PUTATIVE (AFU_ORTHOLOGUE AFUA_4G08710)-RELATED"/>
    <property type="match status" value="1"/>
</dbReference>
<keyword evidence="2" id="KW-0560">Oxidoreductase</keyword>
<proteinExistence type="inferred from homology"/>
<comment type="caution">
    <text evidence="3">The sequence shown here is derived from an EMBL/GenBank/DDBJ whole genome shotgun (WGS) entry which is preliminary data.</text>
</comment>
<dbReference type="RefSeq" id="WP_119574716.1">
    <property type="nucleotide sequence ID" value="NZ_QXEC01000007.1"/>
</dbReference>
<dbReference type="AlphaFoldDB" id="A0A418MWE3"/>
<evidence type="ECO:0000256" key="2">
    <source>
        <dbReference type="ARBA" id="ARBA00023002"/>
    </source>
</evidence>
<dbReference type="InterPro" id="IPR002347">
    <property type="entry name" value="SDR_fam"/>
</dbReference>
<name>A0A418MWE3_9ACTN</name>
<protein>
    <submittedName>
        <fullName evidence="3">SDR family oxidoreductase</fullName>
    </submittedName>
</protein>
<dbReference type="GO" id="GO:0050664">
    <property type="term" value="F:oxidoreductase activity, acting on NAD(P)H, oxygen as acceptor"/>
    <property type="evidence" value="ECO:0007669"/>
    <property type="project" value="TreeGrafter"/>
</dbReference>
<reference evidence="3 4" key="1">
    <citation type="submission" date="2018-08" db="EMBL/GenBank/DDBJ databases">
        <title>Jishengella sp. nov., isolated from a root of Azadirachta indica A. Juss. var. siamensis Valenton.</title>
        <authorList>
            <person name="Kuncharoen N."/>
            <person name="Tanasupawat S."/>
            <person name="Kudo T."/>
            <person name="Ohkuma M."/>
        </authorList>
    </citation>
    <scope>NUCLEOTIDE SEQUENCE [LARGE SCALE GENOMIC DNA]</scope>
    <source>
        <strain evidence="3 4">AZ1-13</strain>
    </source>
</reference>
<comment type="similarity">
    <text evidence="1">Belongs to the short-chain dehydrogenases/reductases (SDR) family.</text>
</comment>
<dbReference type="PANTHER" id="PTHR43008">
    <property type="entry name" value="BENZIL REDUCTASE"/>
    <property type="match status" value="1"/>
</dbReference>
<evidence type="ECO:0000313" key="3">
    <source>
        <dbReference type="EMBL" id="RIV39205.1"/>
    </source>
</evidence>
<gene>
    <name evidence="3" type="ORF">D2L64_10160</name>
</gene>
<dbReference type="Gene3D" id="3.40.50.720">
    <property type="entry name" value="NAD(P)-binding Rossmann-like Domain"/>
    <property type="match status" value="1"/>
</dbReference>
<sequence>MTPGPRPRTTLVTGSASGIGAATAHAVRAAGHTVIGLDRDGADIRADLATPNGRLAALGELAGTRLDAVIACAGLRAPTPDTVSVNYFGVVDLLTGLRPLLLDSPAPRVAVISSVASILAVDDAIVSACRDGDEPRARREASAVRVNPDGRPMVYASSKAALAAWVRRTAPTHGWGGSGILLNAVAPGTIATPMMSDLTGSPELLEDWLRRLPNTADRLGQPEEIAALLTWLTGVENSMLTGQVIFADLGTEAMLRGDTLW</sequence>
<organism evidence="3 4">
    <name type="scientific">Micromonospora radicis</name>
    <dbReference type="NCBI Taxonomy" id="1894971"/>
    <lineage>
        <taxon>Bacteria</taxon>
        <taxon>Bacillati</taxon>
        <taxon>Actinomycetota</taxon>
        <taxon>Actinomycetes</taxon>
        <taxon>Micromonosporales</taxon>
        <taxon>Micromonosporaceae</taxon>
        <taxon>Micromonospora</taxon>
    </lineage>
</organism>